<dbReference type="Proteomes" id="UP001528040">
    <property type="component" value="Unassembled WGS sequence"/>
</dbReference>
<evidence type="ECO:0000313" key="1">
    <source>
        <dbReference type="EMBL" id="MDA5095213.1"/>
    </source>
</evidence>
<dbReference type="EMBL" id="JAQIIO010000008">
    <property type="protein sequence ID" value="MDA5095213.1"/>
    <property type="molecule type" value="Genomic_DNA"/>
</dbReference>
<proteinExistence type="predicted"/>
<evidence type="ECO:0000313" key="2">
    <source>
        <dbReference type="Proteomes" id="UP001528040"/>
    </source>
</evidence>
<reference evidence="1 2" key="1">
    <citation type="submission" date="2023-01" db="EMBL/GenBank/DDBJ databases">
        <authorList>
            <person name="Yoon J.-W."/>
        </authorList>
    </citation>
    <scope>NUCLEOTIDE SEQUENCE [LARGE SCALE GENOMIC DNA]</scope>
    <source>
        <strain evidence="1 2">KMU-50</strain>
    </source>
</reference>
<gene>
    <name evidence="1" type="ORF">O2N63_14085</name>
</gene>
<name>A0ABT4W3W2_9RHOB</name>
<comment type="caution">
    <text evidence="1">The sequence shown here is derived from an EMBL/GenBank/DDBJ whole genome shotgun (WGS) entry which is preliminary data.</text>
</comment>
<organism evidence="1 2">
    <name type="scientific">Aliiroseovarius salicola</name>
    <dbReference type="NCBI Taxonomy" id="3009082"/>
    <lineage>
        <taxon>Bacteria</taxon>
        <taxon>Pseudomonadati</taxon>
        <taxon>Pseudomonadota</taxon>
        <taxon>Alphaproteobacteria</taxon>
        <taxon>Rhodobacterales</taxon>
        <taxon>Paracoccaceae</taxon>
        <taxon>Aliiroseovarius</taxon>
    </lineage>
</organism>
<sequence>MVEWGSLKLPEPEFLRNFGQDYICGEFTPEPGSEMPDWTEQRRDAVVMLLFWYLVENASAANRSDPYPSKIEFKKDVPEFFLCTYSNPVWKR</sequence>
<protein>
    <submittedName>
        <fullName evidence="1">Uncharacterized protein</fullName>
    </submittedName>
</protein>
<keyword evidence="2" id="KW-1185">Reference proteome</keyword>
<dbReference type="RefSeq" id="WP_271054922.1">
    <property type="nucleotide sequence ID" value="NZ_JAQIIO010000008.1"/>
</dbReference>
<accession>A0ABT4W3W2</accession>